<evidence type="ECO:0000313" key="3">
    <source>
        <dbReference type="Proteomes" id="UP000282971"/>
    </source>
</evidence>
<proteinExistence type="predicted"/>
<accession>A0A437M6X7</accession>
<reference evidence="2 3" key="1">
    <citation type="submission" date="2019-01" db="EMBL/GenBank/DDBJ databases">
        <authorList>
            <person name="Chen W.-M."/>
        </authorList>
    </citation>
    <scope>NUCLEOTIDE SEQUENCE [LARGE SCALE GENOMIC DNA]</scope>
    <source>
        <strain evidence="2 3">CCP-7</strain>
    </source>
</reference>
<dbReference type="InterPro" id="IPR044927">
    <property type="entry name" value="Endonuclea_NS_2"/>
</dbReference>
<dbReference type="EMBL" id="SACN01000001">
    <property type="protein sequence ID" value="RVT93305.1"/>
    <property type="molecule type" value="Genomic_DNA"/>
</dbReference>
<dbReference type="Pfam" id="PF13930">
    <property type="entry name" value="Endonuclea_NS_2"/>
    <property type="match status" value="1"/>
</dbReference>
<evidence type="ECO:0000313" key="2">
    <source>
        <dbReference type="EMBL" id="RVT93305.1"/>
    </source>
</evidence>
<protein>
    <recommendedName>
        <fullName evidence="1">Type VII secretion system protein EssD-like domain-containing protein</fullName>
    </recommendedName>
</protein>
<dbReference type="CDD" id="cd20746">
    <property type="entry name" value="FIX_Ntox15_NUC_DUF4112_RhsA-like"/>
    <property type="match status" value="1"/>
</dbReference>
<sequence length="363" mass="37262">MGVQATGGASASFSAGGNGASLDLAANLIASNRTSTGLDTVALAADVKAQGDASLAQAVSEKLSPVEQGEFASALGESGGSEEGVGAFFDGAIRGDFSDNQSWSKLAGQTVVGFIPVVGQIADARDTVAAIGQVVRGEEGGWLNLGAAAVGWIPGIGDAAKGAIRGGSNVAEAGTDALQAAAKHGDEAAEAATDVARQTRRFDDADAFNRAANDAQPNMRYEYGNYAYETDALGRVKTSEGTISLDAAGRNDPDLQTSIGHEGKKTDVGFHIIADRFGGQTNRLNVVPGNGKPTGDGLPNLNNGAYKQFENTVGKLAENPANTVEIRIEANYATGNASNRPDSFEASYRVNGGVWMTQNFVNK</sequence>
<dbReference type="Proteomes" id="UP000282971">
    <property type="component" value="Unassembled WGS sequence"/>
</dbReference>
<name>A0A437M6X7_9SPHN</name>
<organism evidence="2 3">
    <name type="scientific">Sphingomonas crocodyli</name>
    <dbReference type="NCBI Taxonomy" id="1979270"/>
    <lineage>
        <taxon>Bacteria</taxon>
        <taxon>Pseudomonadati</taxon>
        <taxon>Pseudomonadota</taxon>
        <taxon>Alphaproteobacteria</taxon>
        <taxon>Sphingomonadales</taxon>
        <taxon>Sphingomonadaceae</taxon>
        <taxon>Sphingomonas</taxon>
    </lineage>
</organism>
<dbReference type="InterPro" id="IPR049802">
    <property type="entry name" value="RhsC-like_FIX"/>
</dbReference>
<evidence type="ECO:0000259" key="1">
    <source>
        <dbReference type="Pfam" id="PF13930"/>
    </source>
</evidence>
<gene>
    <name evidence="2" type="ORF">EOD43_05310</name>
</gene>
<dbReference type="AlphaFoldDB" id="A0A437M6X7"/>
<comment type="caution">
    <text evidence="2">The sequence shown here is derived from an EMBL/GenBank/DDBJ whole genome shotgun (WGS) entry which is preliminary data.</text>
</comment>
<keyword evidence="3" id="KW-1185">Reference proteome</keyword>
<dbReference type="RefSeq" id="WP_127741776.1">
    <property type="nucleotide sequence ID" value="NZ_SACN01000001.1"/>
</dbReference>
<dbReference type="OrthoDB" id="7182479at2"/>
<feature type="domain" description="Type VII secretion system protein EssD-like" evidence="1">
    <location>
        <begin position="217"/>
        <end position="351"/>
    </location>
</feature>